<reference evidence="2 3" key="1">
    <citation type="journal article" date="2019" name="Commun. Biol.">
        <title>The bagworm genome reveals a unique fibroin gene that provides high tensile strength.</title>
        <authorList>
            <person name="Kono N."/>
            <person name="Nakamura H."/>
            <person name="Ohtoshi R."/>
            <person name="Tomita M."/>
            <person name="Numata K."/>
            <person name="Arakawa K."/>
        </authorList>
    </citation>
    <scope>NUCLEOTIDE SEQUENCE [LARGE SCALE GENOMIC DNA]</scope>
</reference>
<evidence type="ECO:0000313" key="3">
    <source>
        <dbReference type="Proteomes" id="UP000299102"/>
    </source>
</evidence>
<feature type="region of interest" description="Disordered" evidence="1">
    <location>
        <begin position="182"/>
        <end position="213"/>
    </location>
</feature>
<dbReference type="Proteomes" id="UP000299102">
    <property type="component" value="Unassembled WGS sequence"/>
</dbReference>
<name>A0A4C1V7W3_EUMVA</name>
<dbReference type="AlphaFoldDB" id="A0A4C1V7W3"/>
<evidence type="ECO:0000313" key="2">
    <source>
        <dbReference type="EMBL" id="GBP34104.1"/>
    </source>
</evidence>
<dbReference type="EMBL" id="BGZK01000284">
    <property type="protein sequence ID" value="GBP34104.1"/>
    <property type="molecule type" value="Genomic_DNA"/>
</dbReference>
<comment type="caution">
    <text evidence="2">The sequence shown here is derived from an EMBL/GenBank/DDBJ whole genome shotgun (WGS) entry which is preliminary data.</text>
</comment>
<feature type="compositionally biased region" description="Basic and acidic residues" evidence="1">
    <location>
        <begin position="202"/>
        <end position="213"/>
    </location>
</feature>
<organism evidence="2 3">
    <name type="scientific">Eumeta variegata</name>
    <name type="common">Bagworm moth</name>
    <name type="synonym">Eumeta japonica</name>
    <dbReference type="NCBI Taxonomy" id="151549"/>
    <lineage>
        <taxon>Eukaryota</taxon>
        <taxon>Metazoa</taxon>
        <taxon>Ecdysozoa</taxon>
        <taxon>Arthropoda</taxon>
        <taxon>Hexapoda</taxon>
        <taxon>Insecta</taxon>
        <taxon>Pterygota</taxon>
        <taxon>Neoptera</taxon>
        <taxon>Endopterygota</taxon>
        <taxon>Lepidoptera</taxon>
        <taxon>Glossata</taxon>
        <taxon>Ditrysia</taxon>
        <taxon>Tineoidea</taxon>
        <taxon>Psychidae</taxon>
        <taxon>Oiketicinae</taxon>
        <taxon>Eumeta</taxon>
    </lineage>
</organism>
<sequence length="213" mass="23388">MLLSTRRVPGVCQELLNSYNSLIFETLNFVASRSTAKAVTLLGALADFRVFCEANPPIALPPSPLRTVSECFESKQAFHFPTSSGPKLLIRGPVQKNVDVVGDAGAATGAVSTFEIFFTVRSPARNLARRRIPASFARNPTGRNKRCEVVKSYDTSARRPAAPRSRLRDKFRPAKYLRVDLPSGGPLAQSRETDSSCVPRIRGRDALRGRDRA</sequence>
<evidence type="ECO:0000256" key="1">
    <source>
        <dbReference type="SAM" id="MobiDB-lite"/>
    </source>
</evidence>
<keyword evidence="3" id="KW-1185">Reference proteome</keyword>
<accession>A0A4C1V7W3</accession>
<gene>
    <name evidence="2" type="ORF">EVAR_28238_1</name>
</gene>
<proteinExistence type="predicted"/>
<protein>
    <submittedName>
        <fullName evidence="2">Uncharacterized protein</fullName>
    </submittedName>
</protein>